<feature type="region of interest" description="Disordered" evidence="1">
    <location>
        <begin position="262"/>
        <end position="300"/>
    </location>
</feature>
<protein>
    <submittedName>
        <fullName evidence="2">Unnamed protein product</fullName>
    </submittedName>
</protein>
<reference evidence="2" key="1">
    <citation type="submission" date="2023-04" db="EMBL/GenBank/DDBJ databases">
        <title>Aspergillus oryzae NBRC 4228.</title>
        <authorList>
            <person name="Ichikawa N."/>
            <person name="Sato H."/>
            <person name="Tonouchi N."/>
        </authorList>
    </citation>
    <scope>NUCLEOTIDE SEQUENCE</scope>
    <source>
        <strain evidence="2">NBRC 4228</strain>
    </source>
</reference>
<proteinExistence type="predicted"/>
<sequence length="312" mass="34508">MLKSRALPEDFDTTQVLRTPFDNKTASETPVPFPFYHMTSISGANASKMLLTDGLQRLNDDDYVISPLSSASTTTGSGFPSTAADRNLEGYMPNGTLANRAAPTPVPDLQRHNLTLVCHTVGDQWIMESTGQALVWLLDMMAIDSWRVPSHQQDKQINPWHMVWTVIVWITFIPFVAVLETDFLPIGQQLHSYQHSLTMPASKGFGGLDLNSHMQPHGRHIPALQSLPVSEAPDYRHYSYSHHPYSMSTAMPYTQANASSMSLPASFPSDTGSASHGSVGGSTEDRINNPPQALDPLRTKFSNQPFEYSNYL</sequence>
<organism evidence="2 3">
    <name type="scientific">Aspergillus oryzae</name>
    <name type="common">Yellow koji mold</name>
    <dbReference type="NCBI Taxonomy" id="5062"/>
    <lineage>
        <taxon>Eukaryota</taxon>
        <taxon>Fungi</taxon>
        <taxon>Dikarya</taxon>
        <taxon>Ascomycota</taxon>
        <taxon>Pezizomycotina</taxon>
        <taxon>Eurotiomycetes</taxon>
        <taxon>Eurotiomycetidae</taxon>
        <taxon>Eurotiales</taxon>
        <taxon>Aspergillaceae</taxon>
        <taxon>Aspergillus</taxon>
        <taxon>Aspergillus subgen. Circumdati</taxon>
    </lineage>
</organism>
<dbReference type="EMBL" id="BSYA01000214">
    <property type="protein sequence ID" value="GMG36831.1"/>
    <property type="molecule type" value="Genomic_DNA"/>
</dbReference>
<name>A0AAN5BWV0_ASPOZ</name>
<comment type="caution">
    <text evidence="2">The sequence shown here is derived from an EMBL/GenBank/DDBJ whole genome shotgun (WGS) entry which is preliminary data.</text>
</comment>
<feature type="compositionally biased region" description="Polar residues" evidence="1">
    <location>
        <begin position="262"/>
        <end position="276"/>
    </location>
</feature>
<evidence type="ECO:0000313" key="3">
    <source>
        <dbReference type="Proteomes" id="UP001165205"/>
    </source>
</evidence>
<gene>
    <name evidence="2" type="ORF">Aory04_001180300</name>
</gene>
<evidence type="ECO:0000313" key="2">
    <source>
        <dbReference type="EMBL" id="GMG36831.1"/>
    </source>
</evidence>
<dbReference type="AlphaFoldDB" id="A0AAN5BWV0"/>
<accession>A0AAN5BWV0</accession>
<evidence type="ECO:0000256" key="1">
    <source>
        <dbReference type="SAM" id="MobiDB-lite"/>
    </source>
</evidence>
<dbReference type="Proteomes" id="UP001165205">
    <property type="component" value="Unassembled WGS sequence"/>
</dbReference>